<comment type="caution">
    <text evidence="1">The sequence shown here is derived from an EMBL/GenBank/DDBJ whole genome shotgun (WGS) entry which is preliminary data.</text>
</comment>
<name>A0A5Y4CIE7_SALER</name>
<evidence type="ECO:0000313" key="1">
    <source>
        <dbReference type="EMBL" id="ECJ9902434.1"/>
    </source>
</evidence>
<dbReference type="EMBL" id="AAJAEW010000170">
    <property type="protein sequence ID" value="ECJ9902434.1"/>
    <property type="molecule type" value="Genomic_DNA"/>
</dbReference>
<accession>A0A5Y4CIE7</accession>
<gene>
    <name evidence="1" type="ORF">FQQ32_20480</name>
</gene>
<sequence length="22" mass="2777">MDVFLMRDIEKEIIDFIDQEYN</sequence>
<protein>
    <submittedName>
        <fullName evidence="1">Cytoplasmic protein</fullName>
    </submittedName>
</protein>
<organism evidence="1">
    <name type="scientific">Salmonella enterica</name>
    <name type="common">Salmonella choleraesuis</name>
    <dbReference type="NCBI Taxonomy" id="28901"/>
    <lineage>
        <taxon>Bacteria</taxon>
        <taxon>Pseudomonadati</taxon>
        <taxon>Pseudomonadota</taxon>
        <taxon>Gammaproteobacteria</taxon>
        <taxon>Enterobacterales</taxon>
        <taxon>Enterobacteriaceae</taxon>
        <taxon>Salmonella</taxon>
    </lineage>
</organism>
<reference evidence="1" key="1">
    <citation type="submission" date="2019-07" db="EMBL/GenBank/DDBJ databases">
        <authorList>
            <consortium name="PulseNet: The National Subtyping Network for Foodborne Disease Surveillance"/>
            <person name="Tarr C.L."/>
            <person name="Trees E."/>
            <person name="Katz L.S."/>
            <person name="Carleton-Romer H.A."/>
            <person name="Stroika S."/>
            <person name="Kucerova Z."/>
            <person name="Roache K.F."/>
            <person name="Sabol A.L."/>
            <person name="Besser J."/>
            <person name="Gerner-Smidt P."/>
        </authorList>
    </citation>
    <scope>NUCLEOTIDE SEQUENCE</scope>
    <source>
        <strain evidence="1">PNUSAS085449</strain>
    </source>
</reference>
<feature type="non-terminal residue" evidence="1">
    <location>
        <position position="22"/>
    </location>
</feature>
<proteinExistence type="predicted"/>
<dbReference type="AlphaFoldDB" id="A0A5Y4CIE7"/>